<dbReference type="GO" id="GO:0042121">
    <property type="term" value="P:alginic acid biosynthetic process"/>
    <property type="evidence" value="ECO:0007669"/>
    <property type="project" value="UniProtKB-UniPathway"/>
</dbReference>
<evidence type="ECO:0000256" key="5">
    <source>
        <dbReference type="ARBA" id="ARBA00022764"/>
    </source>
</evidence>
<keyword evidence="4" id="KW-0732">Signal</keyword>
<evidence type="ECO:0000256" key="3">
    <source>
        <dbReference type="ARBA" id="ARBA00022679"/>
    </source>
</evidence>
<dbReference type="AlphaFoldDB" id="A0A1F5YJ12"/>
<dbReference type="Pfam" id="PF16822">
    <property type="entry name" value="ALGX"/>
    <property type="match status" value="1"/>
</dbReference>
<evidence type="ECO:0000256" key="6">
    <source>
        <dbReference type="ARBA" id="ARBA00022841"/>
    </source>
</evidence>
<evidence type="ECO:0000256" key="2">
    <source>
        <dbReference type="ARBA" id="ARBA00005182"/>
    </source>
</evidence>
<sequence length="387" mass="44500">MVKKIIIFLTIILIGIGIAEFIIRRFKPQQTYSKSVENSINCYDKNSLIPFTLAKNHTCRMVNINGEYSTTATMNSLGYRGKEFTDEKKVGVKRIMIVGDSMTFGWGVADNETYPFLTENLLKAGGRQNIEVINAGYIGGLSLDSFYVYLKNEGMKLKPDLVIVSFFIFNDIEDLAANKWVKVDGKGLPEKIESCCHEVDGNILRNKIISFKYRYPILQESHFYLAIIDLLQRRFRMFPDRALLSTKGEEYLGCTLNPDCRDKFREEEVKALKLITKMKKITEEEGGEFLVLVLPVDYQIYPEASAKYERYGMKWYLVPGEEDFAQKRLAELLYTQQIDYLDLLPEYREKKNGAYPFYPIDAHFNPVGTKIAAEGLVSFLIKNNIIN</sequence>
<feature type="transmembrane region" description="Helical" evidence="7">
    <location>
        <begin position="6"/>
        <end position="23"/>
    </location>
</feature>
<keyword evidence="3" id="KW-0808">Transferase</keyword>
<keyword evidence="7" id="KW-1133">Transmembrane helix</keyword>
<evidence type="ECO:0000259" key="8">
    <source>
        <dbReference type="Pfam" id="PF16822"/>
    </source>
</evidence>
<feature type="domain" description="AlgX/AlgJ SGNH hydrolase-like" evidence="8">
    <location>
        <begin position="270"/>
        <end position="379"/>
    </location>
</feature>
<dbReference type="EMBL" id="MFJB01000032">
    <property type="protein sequence ID" value="OGG00145.1"/>
    <property type="molecule type" value="Genomic_DNA"/>
</dbReference>
<evidence type="ECO:0000313" key="10">
    <source>
        <dbReference type="Proteomes" id="UP000177396"/>
    </source>
</evidence>
<comment type="pathway">
    <text evidence="2">Glycan biosynthesis; alginate biosynthesis.</text>
</comment>
<proteinExistence type="predicted"/>
<reference evidence="9 10" key="1">
    <citation type="journal article" date="2016" name="Nat. Commun.">
        <title>Thousands of microbial genomes shed light on interconnected biogeochemical processes in an aquifer system.</title>
        <authorList>
            <person name="Anantharaman K."/>
            <person name="Brown C.T."/>
            <person name="Hug L.A."/>
            <person name="Sharon I."/>
            <person name="Castelle C.J."/>
            <person name="Probst A.J."/>
            <person name="Thomas B.C."/>
            <person name="Singh A."/>
            <person name="Wilkins M.J."/>
            <person name="Karaoz U."/>
            <person name="Brodie E.L."/>
            <person name="Williams K.H."/>
            <person name="Hubbard S.S."/>
            <person name="Banfield J.F."/>
        </authorList>
    </citation>
    <scope>NUCLEOTIDE SEQUENCE [LARGE SCALE GENOMIC DNA]</scope>
</reference>
<dbReference type="GO" id="GO:0042597">
    <property type="term" value="C:periplasmic space"/>
    <property type="evidence" value="ECO:0007669"/>
    <property type="project" value="UniProtKB-SubCell"/>
</dbReference>
<dbReference type="UniPathway" id="UPA00286"/>
<dbReference type="Gene3D" id="3.40.50.1110">
    <property type="entry name" value="SGNH hydrolase"/>
    <property type="match status" value="1"/>
</dbReference>
<comment type="caution">
    <text evidence="9">The sequence shown here is derived from an EMBL/GenBank/DDBJ whole genome shotgun (WGS) entry which is preliminary data.</text>
</comment>
<keyword evidence="7" id="KW-0472">Membrane</keyword>
<gene>
    <name evidence="9" type="ORF">A2153_02975</name>
</gene>
<protein>
    <recommendedName>
        <fullName evidence="8">AlgX/AlgJ SGNH hydrolase-like domain-containing protein</fullName>
    </recommendedName>
</protein>
<comment type="subcellular location">
    <subcellularLocation>
        <location evidence="1">Periplasm</location>
    </subcellularLocation>
</comment>
<keyword evidence="6" id="KW-0016">Alginate biosynthesis</keyword>
<name>A0A1F5YJ12_9BACT</name>
<evidence type="ECO:0000313" key="9">
    <source>
        <dbReference type="EMBL" id="OGG00145.1"/>
    </source>
</evidence>
<accession>A0A1F5YJ12</accession>
<dbReference type="CDD" id="cd00229">
    <property type="entry name" value="SGNH_hydrolase"/>
    <property type="match status" value="1"/>
</dbReference>
<keyword evidence="7" id="KW-0812">Transmembrane</keyword>
<dbReference type="InterPro" id="IPR036514">
    <property type="entry name" value="SGNH_hydro_sf"/>
</dbReference>
<evidence type="ECO:0000256" key="7">
    <source>
        <dbReference type="SAM" id="Phobius"/>
    </source>
</evidence>
<dbReference type="GO" id="GO:0016740">
    <property type="term" value="F:transferase activity"/>
    <property type="evidence" value="ECO:0007669"/>
    <property type="project" value="UniProtKB-KW"/>
</dbReference>
<dbReference type="Proteomes" id="UP000177396">
    <property type="component" value="Unassembled WGS sequence"/>
</dbReference>
<organism evidence="9 10">
    <name type="scientific">Candidatus Gottesmanbacteria bacterium RBG_16_38_7b</name>
    <dbReference type="NCBI Taxonomy" id="1798372"/>
    <lineage>
        <taxon>Bacteria</taxon>
        <taxon>Candidatus Gottesmaniibacteriota</taxon>
    </lineage>
</organism>
<dbReference type="SUPFAM" id="SSF52266">
    <property type="entry name" value="SGNH hydrolase"/>
    <property type="match status" value="1"/>
</dbReference>
<evidence type="ECO:0000256" key="1">
    <source>
        <dbReference type="ARBA" id="ARBA00004418"/>
    </source>
</evidence>
<evidence type="ECO:0000256" key="4">
    <source>
        <dbReference type="ARBA" id="ARBA00022729"/>
    </source>
</evidence>
<dbReference type="InterPro" id="IPR031811">
    <property type="entry name" value="ALGX/ALGJ_SGNH-like"/>
</dbReference>
<keyword evidence="5" id="KW-0574">Periplasm</keyword>